<dbReference type="EMBL" id="JAYGHK010000162">
    <property type="protein sequence ID" value="MEA5611033.1"/>
    <property type="molecule type" value="Genomic_DNA"/>
</dbReference>
<name>A0ABU5UXI7_NODSP</name>
<comment type="caution">
    <text evidence="1">The sequence shown here is derived from an EMBL/GenBank/DDBJ whole genome shotgun (WGS) entry which is preliminary data.</text>
</comment>
<accession>A0ABU5UXI7</accession>
<gene>
    <name evidence="1" type="ORF">VB695_23730</name>
</gene>
<dbReference type="RefSeq" id="WP_006197190.1">
    <property type="nucleotide sequence ID" value="NZ_JAYGHK010000162.1"/>
</dbReference>
<proteinExistence type="predicted"/>
<organism evidence="1 2">
    <name type="scientific">Nodularia spumigena UHCC 0060</name>
    <dbReference type="NCBI Taxonomy" id="3110300"/>
    <lineage>
        <taxon>Bacteria</taxon>
        <taxon>Bacillati</taxon>
        <taxon>Cyanobacteriota</taxon>
        <taxon>Cyanophyceae</taxon>
        <taxon>Nostocales</taxon>
        <taxon>Nodulariaceae</taxon>
        <taxon>Nodularia</taxon>
    </lineage>
</organism>
<sequence>MTRKPHDQFAKQFLEELLSPLGKVEPNKEVIDEARQVDVLFSPAPTAQAPNLGLLGRIALLNTALLEPFRNQPSRTEIRNCLTKLFTVIADSQRKAKREDTTISEDDLARLWILAPSASPGLLESFGAKLELETWLPGVYFLPDAFRTAILAINELPVTEETLWFRLLGRGKVQQQAVSELVALSPENLLRRNVLEIIYRWRVSIMTQQKLTEDDQELIMNLTEAYQEARAAAVQEGVEQGQRQVIENLLKYRFGSVDEELSRVVDSLLRLPPEEFTPFCLQLTREELLNRFGRTGQ</sequence>
<evidence type="ECO:0008006" key="3">
    <source>
        <dbReference type="Google" id="ProtNLM"/>
    </source>
</evidence>
<dbReference type="Proteomes" id="UP001303285">
    <property type="component" value="Unassembled WGS sequence"/>
</dbReference>
<protein>
    <recommendedName>
        <fullName evidence="3">Flagellar assembly protein H</fullName>
    </recommendedName>
</protein>
<evidence type="ECO:0000313" key="2">
    <source>
        <dbReference type="Proteomes" id="UP001303285"/>
    </source>
</evidence>
<reference evidence="1 2" key="1">
    <citation type="submission" date="2023-12" db="EMBL/GenBank/DDBJ databases">
        <title>Baltic Sea Cyanobacteria.</title>
        <authorList>
            <person name="Delbaje E."/>
            <person name="Fewer D.P."/>
            <person name="Shishido T.K."/>
        </authorList>
    </citation>
    <scope>NUCLEOTIDE SEQUENCE [LARGE SCALE GENOMIC DNA]</scope>
    <source>
        <strain evidence="1 2">UHCC 0060</strain>
    </source>
</reference>
<keyword evidence="2" id="KW-1185">Reference proteome</keyword>
<evidence type="ECO:0000313" key="1">
    <source>
        <dbReference type="EMBL" id="MEA5611033.1"/>
    </source>
</evidence>